<dbReference type="FunFam" id="2.30.30.770:FF:000001">
    <property type="entry name" value="60S ribosomal protein L27"/>
    <property type="match status" value="1"/>
</dbReference>
<dbReference type="SUPFAM" id="SSF50104">
    <property type="entry name" value="Translation proteins SH3-like domain"/>
    <property type="match status" value="1"/>
</dbReference>
<dbReference type="GO" id="GO:0003735">
    <property type="term" value="F:structural constituent of ribosome"/>
    <property type="evidence" value="ECO:0007669"/>
    <property type="project" value="InterPro"/>
</dbReference>
<evidence type="ECO:0000256" key="3">
    <source>
        <dbReference type="ARBA" id="ARBA00023274"/>
    </source>
</evidence>
<keyword evidence="3" id="KW-0687">Ribonucleoprotein</keyword>
<dbReference type="InterPro" id="IPR038655">
    <property type="entry name" value="Ribosomal_eL27_sf"/>
</dbReference>
<dbReference type="CDD" id="cd06090">
    <property type="entry name" value="KOW_RPL27"/>
    <property type="match status" value="1"/>
</dbReference>
<dbReference type="InterPro" id="IPR008991">
    <property type="entry name" value="Translation_prot_SH3-like_sf"/>
</dbReference>
<reference evidence="4 5" key="1">
    <citation type="journal article" date="2016" name="Front. Microbiol.">
        <title>Genome and transcriptome sequences reveal the specific parasitism of the nematophagous Purpureocillium lilacinum 36-1.</title>
        <authorList>
            <person name="Xie J."/>
            <person name="Li S."/>
            <person name="Mo C."/>
            <person name="Xiao X."/>
            <person name="Peng D."/>
            <person name="Wang G."/>
            <person name="Xiao Y."/>
        </authorList>
    </citation>
    <scope>NUCLEOTIDE SEQUENCE [LARGE SCALE GENOMIC DNA]</scope>
    <source>
        <strain evidence="4 5">36-1</strain>
    </source>
</reference>
<comment type="caution">
    <text evidence="4">The sequence shown here is derived from an EMBL/GenBank/DDBJ whole genome shotgun (WGS) entry which is preliminary data.</text>
</comment>
<gene>
    <name evidence="4" type="ORF">PCL_09378</name>
</gene>
<comment type="similarity">
    <text evidence="1">Belongs to the eukaryotic ribosomal protein eL27 family.</text>
</comment>
<dbReference type="EMBL" id="LCWV01000004">
    <property type="protein sequence ID" value="PWI74102.1"/>
    <property type="molecule type" value="Genomic_DNA"/>
</dbReference>
<protein>
    <recommendedName>
        <fullName evidence="6">60S ribosomal protein L27</fullName>
    </recommendedName>
</protein>
<dbReference type="PANTHER" id="PTHR10497">
    <property type="entry name" value="60S RIBOSOMAL PROTEIN L27"/>
    <property type="match status" value="1"/>
</dbReference>
<dbReference type="GO" id="GO:1990904">
    <property type="term" value="C:ribonucleoprotein complex"/>
    <property type="evidence" value="ECO:0007669"/>
    <property type="project" value="UniProtKB-KW"/>
</dbReference>
<name>A0A2U3EI00_PURLI</name>
<dbReference type="GO" id="GO:0006412">
    <property type="term" value="P:translation"/>
    <property type="evidence" value="ECO:0007669"/>
    <property type="project" value="InterPro"/>
</dbReference>
<evidence type="ECO:0000313" key="5">
    <source>
        <dbReference type="Proteomes" id="UP000245956"/>
    </source>
</evidence>
<dbReference type="AlphaFoldDB" id="A0A2U3EI00"/>
<sequence>MDFSRLTTRDINVLEKIKDPEANPAAGVVTDPSLPRDPHLTDSTVYDRLVQRERAIIQTIQQVEKELNESHAEDADDTAISGYKKCISELDGLIADHPDYASARNNRAQAIRRLYGDAMLLEVTTGMPMPLIHEPEPTERRQAALTALQDMDRSIALLSPATLQTPLSPQAARTLSMAHTQRAAVYLRTSKLLSDRLLDVDQSRPESGWAKLNFEEAASRDLAYGGRYGNQIAKSLAVSVNPTAKLCGQIVREAMKKEHDGRSDIHDAFATQYGFAYRSPASIVWSVVRPLLFSSRLMRVTAADMPMTTAKMGSATLDMISASSKERRRQLMKCGSFFDVVLGQLEVECTDQLPKASPHRKAPLGADERSCDFSPATRLPQFASPQTPNFAPNFRITVQRRRISLQLTTYPTTHRQDKMKFLKVGRVAIITRGRYAGKKVVIIQPVDNGNKPHPFGHAVVAGIERYPSKITRRMSKTRQEKRSKIKPFIKVINYNHLMPTRYTLELEGLKGTISGETFKEVSQREDAKKTVKKVLEERYTSGKNRWFFTPLNFEHEQRSTEGSPVQSDNV</sequence>
<organism evidence="4 5">
    <name type="scientific">Purpureocillium lilacinum</name>
    <name type="common">Paecilomyces lilacinus</name>
    <dbReference type="NCBI Taxonomy" id="33203"/>
    <lineage>
        <taxon>Eukaryota</taxon>
        <taxon>Fungi</taxon>
        <taxon>Dikarya</taxon>
        <taxon>Ascomycota</taxon>
        <taxon>Pezizomycotina</taxon>
        <taxon>Sordariomycetes</taxon>
        <taxon>Hypocreomycetidae</taxon>
        <taxon>Hypocreales</taxon>
        <taxon>Ophiocordycipitaceae</taxon>
        <taxon>Purpureocillium</taxon>
    </lineage>
</organism>
<dbReference type="InterPro" id="IPR041991">
    <property type="entry name" value="Ribosomal_eL27_KOW"/>
</dbReference>
<dbReference type="Proteomes" id="UP000245956">
    <property type="component" value="Unassembled WGS sequence"/>
</dbReference>
<accession>A0A2U3EI00</accession>
<evidence type="ECO:0008006" key="6">
    <source>
        <dbReference type="Google" id="ProtNLM"/>
    </source>
</evidence>
<evidence type="ECO:0000313" key="4">
    <source>
        <dbReference type="EMBL" id="PWI74102.1"/>
    </source>
</evidence>
<dbReference type="Gene3D" id="2.30.30.770">
    <property type="match status" value="1"/>
</dbReference>
<proteinExistence type="inferred from homology"/>
<dbReference type="GO" id="GO:0005840">
    <property type="term" value="C:ribosome"/>
    <property type="evidence" value="ECO:0007669"/>
    <property type="project" value="UniProtKB-KW"/>
</dbReference>
<evidence type="ECO:0000256" key="1">
    <source>
        <dbReference type="ARBA" id="ARBA00009124"/>
    </source>
</evidence>
<dbReference type="InterPro" id="IPR001141">
    <property type="entry name" value="Ribosomal_eL27"/>
</dbReference>
<keyword evidence="2" id="KW-0689">Ribosomal protein</keyword>
<evidence type="ECO:0000256" key="2">
    <source>
        <dbReference type="ARBA" id="ARBA00022980"/>
    </source>
</evidence>
<dbReference type="Pfam" id="PF01777">
    <property type="entry name" value="Ribosomal_L27e"/>
    <property type="match status" value="1"/>
</dbReference>